<feature type="transmembrane region" description="Helical" evidence="1">
    <location>
        <begin position="206"/>
        <end position="222"/>
    </location>
</feature>
<gene>
    <name evidence="2" type="ORF">SY85_00825</name>
</gene>
<name>A0A172U1L3_9BACT</name>
<keyword evidence="1" id="KW-0472">Membrane</keyword>
<dbReference type="AlphaFoldDB" id="A0A172U1L3"/>
<feature type="transmembrane region" description="Helical" evidence="1">
    <location>
        <begin position="350"/>
        <end position="369"/>
    </location>
</feature>
<evidence type="ECO:0000313" key="2">
    <source>
        <dbReference type="EMBL" id="ANE53239.1"/>
    </source>
</evidence>
<organism evidence="2 3">
    <name type="scientific">Flavisolibacter tropicus</name>
    <dbReference type="NCBI Taxonomy" id="1492898"/>
    <lineage>
        <taxon>Bacteria</taxon>
        <taxon>Pseudomonadati</taxon>
        <taxon>Bacteroidota</taxon>
        <taxon>Chitinophagia</taxon>
        <taxon>Chitinophagales</taxon>
        <taxon>Chitinophagaceae</taxon>
        <taxon>Flavisolibacter</taxon>
    </lineage>
</organism>
<feature type="transmembrane region" description="Helical" evidence="1">
    <location>
        <begin position="228"/>
        <end position="244"/>
    </location>
</feature>
<evidence type="ECO:0000313" key="3">
    <source>
        <dbReference type="Proteomes" id="UP000077177"/>
    </source>
</evidence>
<feature type="transmembrane region" description="Helical" evidence="1">
    <location>
        <begin position="256"/>
        <end position="273"/>
    </location>
</feature>
<accession>A0A172U1L3</accession>
<feature type="transmembrane region" description="Helical" evidence="1">
    <location>
        <begin position="179"/>
        <end position="199"/>
    </location>
</feature>
<feature type="transmembrane region" description="Helical" evidence="1">
    <location>
        <begin position="19"/>
        <end position="36"/>
    </location>
</feature>
<feature type="transmembrane region" description="Helical" evidence="1">
    <location>
        <begin position="405"/>
        <end position="424"/>
    </location>
</feature>
<proteinExistence type="predicted"/>
<dbReference type="EMBL" id="CP011390">
    <property type="protein sequence ID" value="ANE53239.1"/>
    <property type="molecule type" value="Genomic_DNA"/>
</dbReference>
<evidence type="ECO:0000256" key="1">
    <source>
        <dbReference type="SAM" id="Phobius"/>
    </source>
</evidence>
<keyword evidence="1" id="KW-0812">Transmembrane</keyword>
<feature type="transmembrane region" description="Helical" evidence="1">
    <location>
        <begin position="125"/>
        <end position="145"/>
    </location>
</feature>
<feature type="transmembrane region" description="Helical" evidence="1">
    <location>
        <begin position="67"/>
        <end position="87"/>
    </location>
</feature>
<dbReference type="KEGG" id="fla:SY85_00825"/>
<feature type="transmembrane region" description="Helical" evidence="1">
    <location>
        <begin position="93"/>
        <end position="113"/>
    </location>
</feature>
<sequence>MLVTENKAITEYRLIKKGIWAYFILLILEGALRKWAFPSLATPLLVVRDPIAIWLVLLAWKNGLLPLSAILTLIILIGIIGIYTAVFTGHGSLPVAFFGARILLFHFPLMYVIGSVFSREDVIKLGKVLLLLSIPMAILITLQFFSPQSAWVNKGIGGEGSGGFSGANGYYRPPATFSFTNGTSLFFAFAGSYLFYFWLNLKRINSFLLFGASIALLIAIPFSISRGLLFHVSVTLIFAILAIFRKPKFMGKMMIIGFLLIAVISFLSKYSFFQTATEAFTARFEHANDAEGGLNGVLADRYLGGMIGALNESSNYPFFGYGIGMGTNVGSMLLSGQRTYLIAEGEWGRLIGELGFLMGLFVILIRLGFSLRIALASYVKLVQGDLLPWMLLSFGLLTIPQAQWAQPTALGFSTLIGGLILASVKKDDRSTQQESIN</sequence>
<keyword evidence="1" id="KW-1133">Transmembrane helix</keyword>
<dbReference type="STRING" id="1492898.SY85_00825"/>
<reference evidence="3" key="1">
    <citation type="submission" date="2015-01" db="EMBL/GenBank/DDBJ databases">
        <title>Flavisolibacter sp./LCS9/ whole genome sequencing.</title>
        <authorList>
            <person name="Kim M.K."/>
            <person name="Srinivasan S."/>
            <person name="Lee J.-J."/>
        </authorList>
    </citation>
    <scope>NUCLEOTIDE SEQUENCE [LARGE SCALE GENOMIC DNA]</scope>
    <source>
        <strain evidence="3">LCS9</strain>
    </source>
</reference>
<protein>
    <submittedName>
        <fullName evidence="2">Membrane protein</fullName>
    </submittedName>
</protein>
<dbReference type="OrthoDB" id="1491081at2"/>
<dbReference type="PATRIC" id="fig|1492898.3.peg.184"/>
<keyword evidence="3" id="KW-1185">Reference proteome</keyword>
<feature type="transmembrane region" description="Helical" evidence="1">
    <location>
        <begin position="42"/>
        <end position="60"/>
    </location>
</feature>
<dbReference type="Proteomes" id="UP000077177">
    <property type="component" value="Chromosome"/>
</dbReference>
<reference evidence="2 3" key="2">
    <citation type="journal article" date="2016" name="Int. J. Syst. Evol. Microbiol.">
        <title>Flavisolibacter tropicus sp. nov., isolated from tropical soil.</title>
        <authorList>
            <person name="Lee J.J."/>
            <person name="Kang M.S."/>
            <person name="Kim G.S."/>
            <person name="Lee C.S."/>
            <person name="Lim S."/>
            <person name="Lee J."/>
            <person name="Roh S.H."/>
            <person name="Kang H."/>
            <person name="Ha J.M."/>
            <person name="Bae S."/>
            <person name="Jung H.Y."/>
            <person name="Kim M.K."/>
        </authorList>
    </citation>
    <scope>NUCLEOTIDE SEQUENCE [LARGE SCALE GENOMIC DNA]</scope>
    <source>
        <strain evidence="2 3">LCS9</strain>
    </source>
</reference>